<protein>
    <submittedName>
        <fullName evidence="1">Uncharacterized protein</fullName>
    </submittedName>
</protein>
<evidence type="ECO:0000313" key="1">
    <source>
        <dbReference type="EMBL" id="PWR71884.1"/>
    </source>
</evidence>
<keyword evidence="2" id="KW-1185">Reference proteome</keyword>
<accession>A0A2V2MUN0</accession>
<organism evidence="1 2">
    <name type="scientific">Methanospirillum stamsii</name>
    <dbReference type="NCBI Taxonomy" id="1277351"/>
    <lineage>
        <taxon>Archaea</taxon>
        <taxon>Methanobacteriati</taxon>
        <taxon>Methanobacteriota</taxon>
        <taxon>Stenosarchaea group</taxon>
        <taxon>Methanomicrobia</taxon>
        <taxon>Methanomicrobiales</taxon>
        <taxon>Methanospirillaceae</taxon>
        <taxon>Methanospirillum</taxon>
    </lineage>
</organism>
<reference evidence="1 2" key="1">
    <citation type="submission" date="2018-05" db="EMBL/GenBank/DDBJ databases">
        <title>Draft genome of Methanospirillum stamsii Pt1.</title>
        <authorList>
            <person name="Dueholm M.S."/>
            <person name="Nielsen P.H."/>
            <person name="Bakmann L.F."/>
            <person name="Otzen D.E."/>
        </authorList>
    </citation>
    <scope>NUCLEOTIDE SEQUENCE [LARGE SCALE GENOMIC DNA]</scope>
    <source>
        <strain evidence="1 2">Pt1</strain>
    </source>
</reference>
<proteinExistence type="predicted"/>
<dbReference type="AlphaFoldDB" id="A0A2V2MUN0"/>
<dbReference type="Proteomes" id="UP000245934">
    <property type="component" value="Unassembled WGS sequence"/>
</dbReference>
<name>A0A2V2MUN0_9EURY</name>
<comment type="caution">
    <text evidence="1">The sequence shown here is derived from an EMBL/GenBank/DDBJ whole genome shotgun (WGS) entry which is preliminary data.</text>
</comment>
<evidence type="ECO:0000313" key="2">
    <source>
        <dbReference type="Proteomes" id="UP000245934"/>
    </source>
</evidence>
<dbReference type="EMBL" id="QGMZ01000028">
    <property type="protein sequence ID" value="PWR71884.1"/>
    <property type="molecule type" value="Genomic_DNA"/>
</dbReference>
<sequence length="175" mass="19661">MIILLLSQFTLIFSVVGDETPVMQVLVSGNISSISEPDPGTYQIQIQNVIPNATVLYDTRSVTVPLQHALITNTTTGPIRLVDNNGDMIRDIVRVTDIRYLEEDKTLEFDLIPLEFQEGSEQVKIREIVPGSYTQTDVTFVYTIPAPENTPVDYCCTFKQVEDKKCVPMRPLCGY</sequence>
<gene>
    <name evidence="1" type="ORF">DLD82_12755</name>
</gene>